<evidence type="ECO:0000259" key="5">
    <source>
        <dbReference type="PROSITE" id="PS50931"/>
    </source>
</evidence>
<dbReference type="EMBL" id="UOFK01000114">
    <property type="protein sequence ID" value="VAW77262.1"/>
    <property type="molecule type" value="Genomic_DNA"/>
</dbReference>
<dbReference type="InterPro" id="IPR058163">
    <property type="entry name" value="LysR-type_TF_proteobact-type"/>
</dbReference>
<dbReference type="InterPro" id="IPR036390">
    <property type="entry name" value="WH_DNA-bd_sf"/>
</dbReference>
<dbReference type="FunFam" id="1.10.10.10:FF:000001">
    <property type="entry name" value="LysR family transcriptional regulator"/>
    <property type="match status" value="1"/>
</dbReference>
<gene>
    <name evidence="6" type="ORF">MNBD_GAMMA13-117</name>
</gene>
<dbReference type="GO" id="GO:0006351">
    <property type="term" value="P:DNA-templated transcription"/>
    <property type="evidence" value="ECO:0007669"/>
    <property type="project" value="TreeGrafter"/>
</dbReference>
<keyword evidence="4" id="KW-0804">Transcription</keyword>
<keyword evidence="2" id="KW-0805">Transcription regulation</keyword>
<reference evidence="6" key="1">
    <citation type="submission" date="2018-06" db="EMBL/GenBank/DDBJ databases">
        <authorList>
            <person name="Zhirakovskaya E."/>
        </authorList>
    </citation>
    <scope>NUCLEOTIDE SEQUENCE</scope>
</reference>
<dbReference type="PROSITE" id="PS50931">
    <property type="entry name" value="HTH_LYSR"/>
    <property type="match status" value="1"/>
</dbReference>
<evidence type="ECO:0000256" key="2">
    <source>
        <dbReference type="ARBA" id="ARBA00023015"/>
    </source>
</evidence>
<dbReference type="Gene3D" id="3.40.190.290">
    <property type="match status" value="1"/>
</dbReference>
<dbReference type="InterPro" id="IPR036388">
    <property type="entry name" value="WH-like_DNA-bd_sf"/>
</dbReference>
<organism evidence="6">
    <name type="scientific">hydrothermal vent metagenome</name>
    <dbReference type="NCBI Taxonomy" id="652676"/>
    <lineage>
        <taxon>unclassified sequences</taxon>
        <taxon>metagenomes</taxon>
        <taxon>ecological metagenomes</taxon>
    </lineage>
</organism>
<dbReference type="InterPro" id="IPR005119">
    <property type="entry name" value="LysR_subst-bd"/>
</dbReference>
<keyword evidence="3" id="KW-0238">DNA-binding</keyword>
<dbReference type="PANTHER" id="PTHR30537:SF5">
    <property type="entry name" value="HTH-TYPE TRANSCRIPTIONAL ACTIVATOR TTDR-RELATED"/>
    <property type="match status" value="1"/>
</dbReference>
<dbReference type="Gene3D" id="1.10.10.10">
    <property type="entry name" value="Winged helix-like DNA-binding domain superfamily/Winged helix DNA-binding domain"/>
    <property type="match status" value="1"/>
</dbReference>
<protein>
    <submittedName>
        <fullName evidence="6">Transcriptional regulator, LysR family</fullName>
    </submittedName>
</protein>
<proteinExistence type="inferred from homology"/>
<comment type="similarity">
    <text evidence="1">Belongs to the LysR transcriptional regulatory family.</text>
</comment>
<dbReference type="CDD" id="cd08471">
    <property type="entry name" value="PBP2_CrgA_like_2"/>
    <property type="match status" value="1"/>
</dbReference>
<dbReference type="PANTHER" id="PTHR30537">
    <property type="entry name" value="HTH-TYPE TRANSCRIPTIONAL REGULATOR"/>
    <property type="match status" value="1"/>
</dbReference>
<dbReference type="InterPro" id="IPR000847">
    <property type="entry name" value="LysR_HTH_N"/>
</dbReference>
<sequence length="307" mass="33601">MDKLRSMAVFVQIAEHGSLTAAANMLGLSLPSVVRILASLEHSMQVRLFNRTTRRVTLTQEGEFYLQQCRKILADIDETERALGQKQSEPSGNITITAPVRFGEMHVAPAVADFLKQYPKTRVKLLLLDRVVDLLEEGIDVAVRIAHLADSSLIARPMGVIRQIVCASPDLLNKTGMPDHPEALSDLPCVCFTGIAPASIWQFQDKGKYLAVPVTGKLVCNQVKASADACVAGVGFGLFYCYQVTPHIQSGQLVPVLTNFEPEPVPLSLVYPHVRLLSARVRAIVDWLTDNVGWPVVGNKAMLHPSS</sequence>
<evidence type="ECO:0000313" key="6">
    <source>
        <dbReference type="EMBL" id="VAW77262.1"/>
    </source>
</evidence>
<dbReference type="SUPFAM" id="SSF46785">
    <property type="entry name" value="Winged helix' DNA-binding domain"/>
    <property type="match status" value="1"/>
</dbReference>
<dbReference type="SUPFAM" id="SSF53850">
    <property type="entry name" value="Periplasmic binding protein-like II"/>
    <property type="match status" value="1"/>
</dbReference>
<dbReference type="FunFam" id="3.40.190.290:FF:000001">
    <property type="entry name" value="Transcriptional regulator, LysR family"/>
    <property type="match status" value="1"/>
</dbReference>
<dbReference type="GO" id="GO:0043565">
    <property type="term" value="F:sequence-specific DNA binding"/>
    <property type="evidence" value="ECO:0007669"/>
    <property type="project" value="TreeGrafter"/>
</dbReference>
<feature type="domain" description="HTH lysR-type" evidence="5">
    <location>
        <begin position="1"/>
        <end position="59"/>
    </location>
</feature>
<evidence type="ECO:0000256" key="3">
    <source>
        <dbReference type="ARBA" id="ARBA00023125"/>
    </source>
</evidence>
<dbReference type="Pfam" id="PF03466">
    <property type="entry name" value="LysR_substrate"/>
    <property type="match status" value="1"/>
</dbReference>
<name>A0A3B0YPS1_9ZZZZ</name>
<dbReference type="Pfam" id="PF00126">
    <property type="entry name" value="HTH_1"/>
    <property type="match status" value="1"/>
</dbReference>
<dbReference type="GO" id="GO:0003700">
    <property type="term" value="F:DNA-binding transcription factor activity"/>
    <property type="evidence" value="ECO:0007669"/>
    <property type="project" value="InterPro"/>
</dbReference>
<accession>A0A3B0YPS1</accession>
<evidence type="ECO:0000256" key="4">
    <source>
        <dbReference type="ARBA" id="ARBA00023163"/>
    </source>
</evidence>
<evidence type="ECO:0000256" key="1">
    <source>
        <dbReference type="ARBA" id="ARBA00009437"/>
    </source>
</evidence>
<dbReference type="AlphaFoldDB" id="A0A3B0YPS1"/>